<evidence type="ECO:0000313" key="1">
    <source>
        <dbReference type="EMBL" id="EQA46235.1"/>
    </source>
</evidence>
<name>T0F545_9LEPT</name>
<proteinExistence type="predicted"/>
<organism evidence="1 2">
    <name type="scientific">Leptospira broomii serovar Hurstbridge str. 5399</name>
    <dbReference type="NCBI Taxonomy" id="1049789"/>
    <lineage>
        <taxon>Bacteria</taxon>
        <taxon>Pseudomonadati</taxon>
        <taxon>Spirochaetota</taxon>
        <taxon>Spirochaetia</taxon>
        <taxon>Leptospirales</taxon>
        <taxon>Leptospiraceae</taxon>
        <taxon>Leptospira</taxon>
    </lineage>
</organism>
<sequence>MGRGALGESPKKLNDAARYDRRVSVKIAPNLVLLETTD</sequence>
<dbReference type="Proteomes" id="UP000015454">
    <property type="component" value="Unassembled WGS sequence"/>
</dbReference>
<protein>
    <submittedName>
        <fullName evidence="1">Uncharacterized protein</fullName>
    </submittedName>
</protein>
<dbReference type="EMBL" id="AHMO02000008">
    <property type="protein sequence ID" value="EQA46235.1"/>
    <property type="molecule type" value="Genomic_DNA"/>
</dbReference>
<keyword evidence="2" id="KW-1185">Reference proteome</keyword>
<accession>T0F545</accession>
<reference evidence="1" key="1">
    <citation type="submission" date="2013-05" db="EMBL/GenBank/DDBJ databases">
        <authorList>
            <person name="Harkins D.M."/>
            <person name="Durkin A.S."/>
            <person name="Brinkac L.M."/>
            <person name="Haft D.H."/>
            <person name="Selengut J.D."/>
            <person name="Sanka R."/>
            <person name="DePew J."/>
            <person name="Purushe J."/>
            <person name="Hartskeerl R.A."/>
            <person name="Ahmed A."/>
            <person name="van der Linden H."/>
            <person name="Goris M.G.A."/>
            <person name="Vinetz J.M."/>
            <person name="Sutton G.G."/>
            <person name="Nierman W.C."/>
            <person name="Fouts D.E."/>
        </authorList>
    </citation>
    <scope>NUCLEOTIDE SEQUENCE [LARGE SCALE GENOMIC DNA]</scope>
    <source>
        <strain evidence="1">5399</strain>
    </source>
</reference>
<dbReference type="AlphaFoldDB" id="T0F545"/>
<evidence type="ECO:0000313" key="2">
    <source>
        <dbReference type="Proteomes" id="UP000015454"/>
    </source>
</evidence>
<gene>
    <name evidence="1" type="ORF">LEP1GSC050_3752</name>
</gene>
<comment type="caution">
    <text evidence="1">The sequence shown here is derived from an EMBL/GenBank/DDBJ whole genome shotgun (WGS) entry which is preliminary data.</text>
</comment>